<dbReference type="AlphaFoldDB" id="A0A095C3Y3"/>
<accession>A0A095C3Y3</accession>
<protein>
    <submittedName>
        <fullName evidence="1">Uncharacterized protein</fullName>
    </submittedName>
</protein>
<reference evidence="1" key="1">
    <citation type="journal article" date="2012" name="Nat. Genet.">
        <title>Whole-genome sequence of Schistosoma haematobium.</title>
        <authorList>
            <person name="Young N.D."/>
            <person name="Jex A.R."/>
            <person name="Li B."/>
            <person name="Liu S."/>
            <person name="Yang L."/>
            <person name="Xiong Z."/>
            <person name="Li Y."/>
            <person name="Cantacessi C."/>
            <person name="Hall R.S."/>
            <person name="Xu X."/>
            <person name="Chen F."/>
            <person name="Wu X."/>
            <person name="Zerlotini A."/>
            <person name="Oliveira G."/>
            <person name="Hofmann A."/>
            <person name="Zhang G."/>
            <person name="Fang X."/>
            <person name="Kang Y."/>
            <person name="Campbell B.E."/>
            <person name="Loukas A."/>
            <person name="Ranganathan S."/>
            <person name="Rollinson D."/>
            <person name="Rinaldi G."/>
            <person name="Brindley P.J."/>
            <person name="Yang H."/>
            <person name="Wang J."/>
            <person name="Wang J."/>
            <person name="Gasser R.B."/>
        </authorList>
    </citation>
    <scope>NUCLEOTIDE SEQUENCE [LARGE SCALE GENOMIC DNA]</scope>
</reference>
<sequence>MQRKGDGIRTRLNKGFMSWKIRLVSFISIDISSIQIVVLSTTFLDDALYLNYKKTEDGALNNNSNRSACHHCLIHINDLSDVYQPIQFNRRTSFRLNKTSKLALTLRMTKLRMLFHISMRQAHVNLHVSHICGKLLCIPVFMETWLSDDLFNKNWNVIFGNAHILGHLRLQLSTNISLESRNFTNATLSSLNGWFVKSVDLKLYGLRTVILEELIDLLSWKLYTNQTSILTTQTSSLASTCPHCHQFTIKHQEDTLQMLEHSSFPFKNNKSCYLKQTSENIISDNSLKSNFQCVQQYLNSVKLCISFLPLQLLSFNHNHHFEQIQPQFSSPSSSVTSSVVPEMGFYFEIIRYSFKRSLQFYFTSSHLSMEFNVPNSIKCNQNVETLQTTSGFYTSLHSLSLPISRIIPSNLLNDDNIDSKILFNHFILLNFRFCLNDLRLLNGWNSQAKHCLLDARIYLIEATEQVSPIIIIIIIIILHHGSFLDYH</sequence>
<gene>
    <name evidence="1" type="ORF">MS3_04803</name>
</gene>
<organism evidence="1">
    <name type="scientific">Schistosoma haematobium</name>
    <name type="common">Blood fluke</name>
    <dbReference type="NCBI Taxonomy" id="6185"/>
    <lineage>
        <taxon>Eukaryota</taxon>
        <taxon>Metazoa</taxon>
        <taxon>Spiralia</taxon>
        <taxon>Lophotrochozoa</taxon>
        <taxon>Platyhelminthes</taxon>
        <taxon>Trematoda</taxon>
        <taxon>Digenea</taxon>
        <taxon>Strigeidida</taxon>
        <taxon>Schistosomatoidea</taxon>
        <taxon>Schistosomatidae</taxon>
        <taxon>Schistosoma</taxon>
    </lineage>
</organism>
<evidence type="ECO:0000313" key="1">
    <source>
        <dbReference type="EMBL" id="KGB36498.1"/>
    </source>
</evidence>
<name>A0A095C3Y3_SCHHA</name>
<dbReference type="EMBL" id="KL250782">
    <property type="protein sequence ID" value="KGB36498.1"/>
    <property type="molecule type" value="Genomic_DNA"/>
</dbReference>
<proteinExistence type="predicted"/>
<dbReference type="STRING" id="6185.A0A095C3Y3"/>